<dbReference type="Proteomes" id="UP001431131">
    <property type="component" value="Unassembled WGS sequence"/>
</dbReference>
<evidence type="ECO:0000256" key="2">
    <source>
        <dbReference type="SAM" id="MobiDB-lite"/>
    </source>
</evidence>
<name>A0AAW5EDD7_9BACI</name>
<evidence type="ECO:0000313" key="5">
    <source>
        <dbReference type="Proteomes" id="UP001431131"/>
    </source>
</evidence>
<protein>
    <submittedName>
        <fullName evidence="4">Uncharacterized protein</fullName>
    </submittedName>
</protein>
<reference evidence="4" key="1">
    <citation type="submission" date="2022-02" db="EMBL/GenBank/DDBJ databases">
        <title>Fredinandcohnia quinoae sp. nov. isolated from Chenopodium quinoa seeds.</title>
        <authorList>
            <person name="Saati-Santamaria Z."/>
            <person name="Flores-Felix J.D."/>
            <person name="Igual J.M."/>
            <person name="Velazquez E."/>
            <person name="Garcia-Fraile P."/>
            <person name="Martinez-Molina E."/>
        </authorList>
    </citation>
    <scope>NUCLEOTIDE SEQUENCE</scope>
    <source>
        <strain evidence="4">SECRCQ15</strain>
    </source>
</reference>
<feature type="transmembrane region" description="Helical" evidence="3">
    <location>
        <begin position="6"/>
        <end position="24"/>
    </location>
</feature>
<feature type="region of interest" description="Disordered" evidence="2">
    <location>
        <begin position="198"/>
        <end position="234"/>
    </location>
</feature>
<proteinExistence type="predicted"/>
<dbReference type="RefSeq" id="WP_240257650.1">
    <property type="nucleotide sequence ID" value="NZ_JAKTTI010000052.1"/>
</dbReference>
<sequence>MDLSIILLGIGIVALLLTLLMTIIKFFKGNYKISPVILSLLLVGLISISAGFVLMIPNEKEQVQKKEDVQTQAEQMTNEEDANEKDETEINEIEPLKIARTFVEQEMAKQVGLRKWEITEHMVYSDKNVYNIADYDKPEGDMRKVWITGSVRGTSDDGITGNVGYDLELYQMKGDTKWYIGEHWGVLANLEITDEPVVKERERNDEELPMGKESENPNEEKSVDAAKPKQPTLTENDLKGAWHWNDSDDFYMILRNDHTYSYIEKNAGFVSEGTYTVEKLGDQFKVTVHYTTDEYDSVMTINLIDKNRHEGMEDGNSWRAVRVNLADAEQVLRSVK</sequence>
<evidence type="ECO:0000256" key="3">
    <source>
        <dbReference type="SAM" id="Phobius"/>
    </source>
</evidence>
<organism evidence="4 5">
    <name type="scientific">Fredinandcohnia quinoae</name>
    <dbReference type="NCBI Taxonomy" id="2918902"/>
    <lineage>
        <taxon>Bacteria</taxon>
        <taxon>Bacillati</taxon>
        <taxon>Bacillota</taxon>
        <taxon>Bacilli</taxon>
        <taxon>Bacillales</taxon>
        <taxon>Bacillaceae</taxon>
        <taxon>Fredinandcohnia</taxon>
    </lineage>
</organism>
<comment type="caution">
    <text evidence="4">The sequence shown here is derived from an EMBL/GenBank/DDBJ whole genome shotgun (WGS) entry which is preliminary data.</text>
</comment>
<accession>A0AAW5EDD7</accession>
<keyword evidence="5" id="KW-1185">Reference proteome</keyword>
<keyword evidence="1" id="KW-0175">Coiled coil</keyword>
<keyword evidence="3" id="KW-0472">Membrane</keyword>
<keyword evidence="3" id="KW-0812">Transmembrane</keyword>
<feature type="transmembrane region" description="Helical" evidence="3">
    <location>
        <begin position="36"/>
        <end position="56"/>
    </location>
</feature>
<feature type="compositionally biased region" description="Basic and acidic residues" evidence="2">
    <location>
        <begin position="198"/>
        <end position="227"/>
    </location>
</feature>
<evidence type="ECO:0000313" key="4">
    <source>
        <dbReference type="EMBL" id="MCH1627730.1"/>
    </source>
</evidence>
<dbReference type="EMBL" id="JAKTTI010000052">
    <property type="protein sequence ID" value="MCH1627730.1"/>
    <property type="molecule type" value="Genomic_DNA"/>
</dbReference>
<feature type="coiled-coil region" evidence="1">
    <location>
        <begin position="59"/>
        <end position="86"/>
    </location>
</feature>
<dbReference type="AlphaFoldDB" id="A0AAW5EDD7"/>
<evidence type="ECO:0000256" key="1">
    <source>
        <dbReference type="SAM" id="Coils"/>
    </source>
</evidence>
<keyword evidence="3" id="KW-1133">Transmembrane helix</keyword>
<gene>
    <name evidence="4" type="ORF">MJG50_20545</name>
</gene>